<evidence type="ECO:0008006" key="3">
    <source>
        <dbReference type="Google" id="ProtNLM"/>
    </source>
</evidence>
<sequence length="110" mass="12591">MSQAIKNVLNSFAFNKIEAMMEQGTFVTPSLLDEWEIQLHGNMKENDQKIGKARIRELLVEYILREFDIKAFGIESKVKGLSTISDSAIRKMKNQRKKGFRDVKSVKAAL</sequence>
<evidence type="ECO:0000313" key="1">
    <source>
        <dbReference type="EMBL" id="AJD81885.1"/>
    </source>
</evidence>
<reference evidence="1 2" key="1">
    <citation type="submission" date="2014-11" db="EMBL/GenBank/DDBJ databases">
        <title>Complete genome sequence of vB_YenM_TG1, a broad host range bacteriophage which infects Yersinia enterocolitica.</title>
        <authorList>
            <person name="Leon-Velarde C.G."/>
            <person name="Kropinski A.M."/>
            <person name="Chen S."/>
            <person name="Griffiths M.W."/>
            <person name="Odumeru J.A."/>
        </authorList>
    </citation>
    <scope>NUCLEOTIDE SEQUENCE [LARGE SCALE GENOMIC DNA]</scope>
</reference>
<dbReference type="Proteomes" id="UP000031805">
    <property type="component" value="Segment"/>
</dbReference>
<dbReference type="RefSeq" id="YP_009200337.1">
    <property type="nucleotide sequence ID" value="NC_028820.1"/>
</dbReference>
<dbReference type="EMBL" id="KP202158">
    <property type="protein sequence ID" value="AJD81885.1"/>
    <property type="molecule type" value="Genomic_DNA"/>
</dbReference>
<dbReference type="Pfam" id="PF24454">
    <property type="entry name" value="DUF7570"/>
    <property type="match status" value="1"/>
</dbReference>
<name>A0A0B5A2J6_9CAUD</name>
<gene>
    <name evidence="1" type="ORF">YenMTG1_076</name>
</gene>
<proteinExistence type="predicted"/>
<protein>
    <recommendedName>
        <fullName evidence="3">Phage protein</fullName>
    </recommendedName>
</protein>
<dbReference type="PIRSF" id="PIRSF004270">
    <property type="entry name" value="UCP004270"/>
    <property type="match status" value="1"/>
</dbReference>
<evidence type="ECO:0000313" key="2">
    <source>
        <dbReference type="Proteomes" id="UP000031805"/>
    </source>
</evidence>
<keyword evidence="2" id="KW-1185">Reference proteome</keyword>
<dbReference type="GeneID" id="26627399"/>
<dbReference type="InterPro" id="IPR016409">
    <property type="entry name" value="Phage_T4_Gp55.2"/>
</dbReference>
<organism evidence="1 2">
    <name type="scientific">Yersinia phage vB_YenM_TG1</name>
    <dbReference type="NCBI Taxonomy" id="1589265"/>
    <lineage>
        <taxon>Viruses</taxon>
        <taxon>Duplodnaviria</taxon>
        <taxon>Heunggongvirae</taxon>
        <taxon>Uroviricota</taxon>
        <taxon>Caudoviricetes</taxon>
        <taxon>Pantevenvirales</taxon>
        <taxon>Straboviridae</taxon>
        <taxon>Tevenvirinae</taxon>
        <taxon>Tegunavirus</taxon>
        <taxon>Tegunavirus yenmtg1</taxon>
    </lineage>
</organism>
<dbReference type="InterPro" id="IPR055992">
    <property type="entry name" value="DUF7570"/>
</dbReference>
<accession>A0A0B5A2J6</accession>
<dbReference type="KEGG" id="vg:26627399"/>